<comment type="caution">
    <text evidence="1">The sequence shown here is derived from an EMBL/GenBank/DDBJ whole genome shotgun (WGS) entry which is preliminary data.</text>
</comment>
<proteinExistence type="predicted"/>
<dbReference type="AlphaFoldDB" id="A0AAW3SY55"/>
<organism evidence="1 2">
    <name type="scientific">Pectobacterium aroidearum</name>
    <dbReference type="NCBI Taxonomy" id="1201031"/>
    <lineage>
        <taxon>Bacteria</taxon>
        <taxon>Pseudomonadati</taxon>
        <taxon>Pseudomonadota</taxon>
        <taxon>Gammaproteobacteria</taxon>
        <taxon>Enterobacterales</taxon>
        <taxon>Pectobacteriaceae</taxon>
        <taxon>Pectobacterium</taxon>
    </lineage>
</organism>
<dbReference type="RefSeq" id="WP_181845792.1">
    <property type="nucleotide sequence ID" value="NZ_JACERJ010000011.1"/>
</dbReference>
<gene>
    <name evidence="1" type="primary">casA</name>
    <name evidence="1" type="ORF">H2Y57_17440</name>
</gene>
<accession>A0AAW3SY55</accession>
<evidence type="ECO:0000313" key="1">
    <source>
        <dbReference type="EMBL" id="MBA5205461.1"/>
    </source>
</evidence>
<sequence length="524" mass="58829">MYFSLIEEPWLPAVFVDGRMGNISPQQLPDDNIIDLAWPRADFQGAGYQLLIGLLQSAYAPADDDDWSEIWEEGLGSDFSQALATLAPAMQFGAQKPAFMQDFATLDSDPTPISGLLIDAPGGNTLKLNKDHFIKRGTLNAVCPHCAAMALFTLQTNAPSGGQGHRTGMRGGGPITTLLMPEATELPLWKKLWMNVVTQEVIPKSKPDATVFPWLAATPTSDGTHPPVTPENAHRLQAYWGMPRRIELDFTALQAGECDLCGTKSTALLTQYRTKNYGIQYDSWRHPLTPYRRALKGGDAPFLSVKGKPGGLAYRDWLGLMIAVEDKLNNTFPATVVHHNIRRDELRRDSGLWCFGYDMDNMKARCWYEHHIPQLFASARFRDDSLALREYKEHLQLAVELARDSATLLRQMIKEAWFSRPKDAKGDFSAIDVAFWQETQPDFIRLYQSLAQGDVPAVALKTWQKALYRYLLDNYDARVFSNPDEHRDLAKAAGTRKKLSAFFYKQKASESIKQMQEAVDGKHG</sequence>
<dbReference type="Proteomes" id="UP000557749">
    <property type="component" value="Unassembled WGS sequence"/>
</dbReference>
<evidence type="ECO:0000313" key="2">
    <source>
        <dbReference type="Proteomes" id="UP000557749"/>
    </source>
</evidence>
<name>A0AAW3SY55_9GAMM</name>
<reference evidence="1 2" key="1">
    <citation type="submission" date="2020-07" db="EMBL/GenBank/DDBJ databases">
        <title>Characterization of Pectobacterium aroidearum strains causing soft rot on Amorphophallus konjac.</title>
        <authorList>
            <person name="Xie H."/>
        </authorList>
    </citation>
    <scope>NUCLEOTIDE SEQUENCE [LARGE SCALE GENOMIC DNA]</scope>
    <source>
        <strain evidence="1 2">MY7</strain>
    </source>
</reference>
<dbReference type="InterPro" id="IPR013381">
    <property type="entry name" value="CRISPR-assoc_prot_Cse1"/>
</dbReference>
<dbReference type="Pfam" id="PF09481">
    <property type="entry name" value="CRISPR_Cse1"/>
    <property type="match status" value="1"/>
</dbReference>
<protein>
    <submittedName>
        <fullName evidence="1">Type I-E CRISPR-associated protein Cse1/CasA</fullName>
    </submittedName>
</protein>
<dbReference type="NCBIfam" id="TIGR02547">
    <property type="entry name" value="casA_cse1"/>
    <property type="match status" value="1"/>
</dbReference>
<dbReference type="EMBL" id="JACERJ010000011">
    <property type="protein sequence ID" value="MBA5205461.1"/>
    <property type="molecule type" value="Genomic_DNA"/>
</dbReference>
<dbReference type="CDD" id="cd09729">
    <property type="entry name" value="Cse1_I-E"/>
    <property type="match status" value="1"/>
</dbReference>